<gene>
    <name evidence="8" type="ORF">ENX07_02750</name>
</gene>
<keyword evidence="3 6" id="KW-1133">Transmembrane helix</keyword>
<evidence type="ECO:0000259" key="7">
    <source>
        <dbReference type="Pfam" id="PF06305"/>
    </source>
</evidence>
<keyword evidence="4 6" id="KW-0472">Membrane</keyword>
<dbReference type="EMBL" id="DTMQ01000017">
    <property type="protein sequence ID" value="HGE98978.1"/>
    <property type="molecule type" value="Genomic_DNA"/>
</dbReference>
<evidence type="ECO:0000256" key="6">
    <source>
        <dbReference type="SAM" id="Phobius"/>
    </source>
</evidence>
<accession>A0A7C3Z2P0</accession>
<feature type="transmembrane region" description="Helical" evidence="6">
    <location>
        <begin position="48"/>
        <end position="69"/>
    </location>
</feature>
<evidence type="ECO:0000256" key="3">
    <source>
        <dbReference type="ARBA" id="ARBA00022989"/>
    </source>
</evidence>
<organism evidence="8">
    <name type="scientific">candidate division WOR-3 bacterium</name>
    <dbReference type="NCBI Taxonomy" id="2052148"/>
    <lineage>
        <taxon>Bacteria</taxon>
        <taxon>Bacteria division WOR-3</taxon>
    </lineage>
</organism>
<keyword evidence="5" id="KW-0175">Coiled coil</keyword>
<dbReference type="GO" id="GO:0005886">
    <property type="term" value="C:plasma membrane"/>
    <property type="evidence" value="ECO:0007669"/>
    <property type="project" value="InterPro"/>
</dbReference>
<name>A0A7C3Z2P0_UNCW3</name>
<feature type="domain" description="Lipopolysaccharide assembly protein A" evidence="7">
    <location>
        <begin position="26"/>
        <end position="87"/>
    </location>
</feature>
<sequence length="97" mass="10936">MTALRIALIIGIVIAGSVLTILNAQEEVAVVRVFWQNYYHVPLAVVMLYAYALGLLTVGIFAAISEIKLRREIRREKKEKEALMEELQALRNLPLGE</sequence>
<dbReference type="AlphaFoldDB" id="A0A7C3Z2P0"/>
<dbReference type="Pfam" id="PF06305">
    <property type="entry name" value="LapA_dom"/>
    <property type="match status" value="1"/>
</dbReference>
<evidence type="ECO:0000256" key="2">
    <source>
        <dbReference type="ARBA" id="ARBA00022692"/>
    </source>
</evidence>
<feature type="coiled-coil region" evidence="5">
    <location>
        <begin position="66"/>
        <end position="93"/>
    </location>
</feature>
<reference evidence="8" key="1">
    <citation type="journal article" date="2020" name="mSystems">
        <title>Genome- and Community-Level Interaction Insights into Carbon Utilization and Element Cycling Functions of Hydrothermarchaeota in Hydrothermal Sediment.</title>
        <authorList>
            <person name="Zhou Z."/>
            <person name="Liu Y."/>
            <person name="Xu W."/>
            <person name="Pan J."/>
            <person name="Luo Z.H."/>
            <person name="Li M."/>
        </authorList>
    </citation>
    <scope>NUCLEOTIDE SEQUENCE [LARGE SCALE GENOMIC DNA]</scope>
    <source>
        <strain evidence="8">SpSt-906</strain>
    </source>
</reference>
<dbReference type="InterPro" id="IPR010445">
    <property type="entry name" value="LapA_dom"/>
</dbReference>
<proteinExistence type="predicted"/>
<evidence type="ECO:0000313" key="8">
    <source>
        <dbReference type="EMBL" id="HGE98978.1"/>
    </source>
</evidence>
<keyword evidence="1" id="KW-1003">Cell membrane</keyword>
<evidence type="ECO:0000256" key="5">
    <source>
        <dbReference type="SAM" id="Coils"/>
    </source>
</evidence>
<evidence type="ECO:0000256" key="4">
    <source>
        <dbReference type="ARBA" id="ARBA00023136"/>
    </source>
</evidence>
<protein>
    <submittedName>
        <fullName evidence="8">LapA family protein</fullName>
    </submittedName>
</protein>
<evidence type="ECO:0000256" key="1">
    <source>
        <dbReference type="ARBA" id="ARBA00022475"/>
    </source>
</evidence>
<comment type="caution">
    <text evidence="8">The sequence shown here is derived from an EMBL/GenBank/DDBJ whole genome shotgun (WGS) entry which is preliminary data.</text>
</comment>
<keyword evidence="2 6" id="KW-0812">Transmembrane</keyword>